<evidence type="ECO:0000259" key="1">
    <source>
        <dbReference type="PROSITE" id="PS51819"/>
    </source>
</evidence>
<dbReference type="Proteomes" id="UP000766486">
    <property type="component" value="Unassembled WGS sequence"/>
</dbReference>
<dbReference type="InterPro" id="IPR004360">
    <property type="entry name" value="Glyas_Fos-R_dOase_dom"/>
</dbReference>
<evidence type="ECO:0000313" key="2">
    <source>
        <dbReference type="EMBL" id="VUC25662.1"/>
    </source>
</evidence>
<accession>A0ABY6U6Z1</accession>
<sequence length="190" mass="21078">MSSTFVPPPVQIAHVVLRTTVENFPKMVDFYKTFLGGSISAQVPGLCFITFDTEHHRIALLAAPGAKPKDPLTCGLEHISFTHANLEDLLTAYRGRKALGLDPSWCVNHGPTVSIYYKDPDGNNLETQIDTMTDIAQINAMITGKEFRENPVGVDFDPEELWNKLRSGVPYEELVKRENIGPRGLDTVPI</sequence>
<protein>
    <recommendedName>
        <fullName evidence="1">VOC domain-containing protein</fullName>
    </recommendedName>
</protein>
<dbReference type="InterPro" id="IPR037523">
    <property type="entry name" value="VOC_core"/>
</dbReference>
<dbReference type="EMBL" id="CABFNS010000737">
    <property type="protein sequence ID" value="VUC25662.1"/>
    <property type="molecule type" value="Genomic_DNA"/>
</dbReference>
<gene>
    <name evidence="2" type="ORF">CLO192961_LOCUS172283</name>
</gene>
<proteinExistence type="predicted"/>
<dbReference type="PROSITE" id="PS51819">
    <property type="entry name" value="VOC"/>
    <property type="match status" value="1"/>
</dbReference>
<dbReference type="Pfam" id="PF00903">
    <property type="entry name" value="Glyoxalase"/>
    <property type="match status" value="1"/>
</dbReference>
<comment type="caution">
    <text evidence="2">The sequence shown here is derived from an EMBL/GenBank/DDBJ whole genome shotgun (WGS) entry which is preliminary data.</text>
</comment>
<dbReference type="InterPro" id="IPR029068">
    <property type="entry name" value="Glyas_Bleomycin-R_OHBP_Dase"/>
</dbReference>
<dbReference type="Gene3D" id="3.10.180.10">
    <property type="entry name" value="2,3-Dihydroxybiphenyl 1,2-Dioxygenase, domain 1"/>
    <property type="match status" value="1"/>
</dbReference>
<name>A0ABY6U6Z1_BIOOC</name>
<dbReference type="SUPFAM" id="SSF54593">
    <property type="entry name" value="Glyoxalase/Bleomycin resistance protein/Dihydroxybiphenyl dioxygenase"/>
    <property type="match status" value="1"/>
</dbReference>
<organism evidence="2 3">
    <name type="scientific">Bionectria ochroleuca</name>
    <name type="common">Gliocladium roseum</name>
    <dbReference type="NCBI Taxonomy" id="29856"/>
    <lineage>
        <taxon>Eukaryota</taxon>
        <taxon>Fungi</taxon>
        <taxon>Dikarya</taxon>
        <taxon>Ascomycota</taxon>
        <taxon>Pezizomycotina</taxon>
        <taxon>Sordariomycetes</taxon>
        <taxon>Hypocreomycetidae</taxon>
        <taxon>Hypocreales</taxon>
        <taxon>Bionectriaceae</taxon>
        <taxon>Clonostachys</taxon>
    </lineage>
</organism>
<feature type="domain" description="VOC" evidence="1">
    <location>
        <begin position="11"/>
        <end position="130"/>
    </location>
</feature>
<reference evidence="2 3" key="1">
    <citation type="submission" date="2019-06" db="EMBL/GenBank/DDBJ databases">
        <authorList>
            <person name="Broberg M."/>
        </authorList>
    </citation>
    <scope>NUCLEOTIDE SEQUENCE [LARGE SCALE GENOMIC DNA]</scope>
</reference>
<keyword evidence="3" id="KW-1185">Reference proteome</keyword>
<evidence type="ECO:0000313" key="3">
    <source>
        <dbReference type="Proteomes" id="UP000766486"/>
    </source>
</evidence>